<dbReference type="Pfam" id="PF00155">
    <property type="entry name" value="Aminotran_1_2"/>
    <property type="match status" value="1"/>
</dbReference>
<keyword evidence="3 6" id="KW-0032">Aminotransferase</keyword>
<dbReference type="EMBL" id="JAFBCF010000001">
    <property type="protein sequence ID" value="MBM7798406.1"/>
    <property type="molecule type" value="Genomic_DNA"/>
</dbReference>
<comment type="similarity">
    <text evidence="6">Belongs to the class-II pyridoxal-phosphate-dependent aminotransferase family.</text>
</comment>
<keyword evidence="5 6" id="KW-0663">Pyridoxal phosphate</keyword>
<dbReference type="Proteomes" id="UP000704762">
    <property type="component" value="Unassembled WGS sequence"/>
</dbReference>
<reference evidence="8 9" key="1">
    <citation type="submission" date="2021-01" db="EMBL/GenBank/DDBJ databases">
        <title>Sequencing the genomes of 1000 actinobacteria strains.</title>
        <authorList>
            <person name="Klenk H.-P."/>
        </authorList>
    </citation>
    <scope>NUCLEOTIDE SEQUENCE [LARGE SCALE GENOMIC DNA]</scope>
    <source>
        <strain evidence="8 9">DSM 18662</strain>
    </source>
</reference>
<comment type="subunit">
    <text evidence="2 6">Homodimer.</text>
</comment>
<dbReference type="Gene3D" id="3.40.640.10">
    <property type="entry name" value="Type I PLP-dependent aspartate aminotransferase-like (Major domain)"/>
    <property type="match status" value="1"/>
</dbReference>
<comment type="cofactor">
    <cofactor evidence="1 6">
        <name>pyridoxal 5'-phosphate</name>
        <dbReference type="ChEBI" id="CHEBI:597326"/>
    </cofactor>
</comment>
<dbReference type="PANTHER" id="PTHR43643">
    <property type="entry name" value="HISTIDINOL-PHOSPHATE AMINOTRANSFERASE 2"/>
    <property type="match status" value="1"/>
</dbReference>
<comment type="catalytic activity">
    <reaction evidence="6">
        <text>an aromatic L-alpha-amino acid + 2-oxoglutarate = an aromatic oxo-acid + L-glutamate</text>
        <dbReference type="Rhea" id="RHEA:17533"/>
        <dbReference type="ChEBI" id="CHEBI:16810"/>
        <dbReference type="ChEBI" id="CHEBI:29985"/>
        <dbReference type="ChEBI" id="CHEBI:73309"/>
        <dbReference type="ChEBI" id="CHEBI:84824"/>
        <dbReference type="EC" id="2.6.1.57"/>
    </reaction>
</comment>
<comment type="function">
    <text evidence="6">Aminotransferase that catalyzes the conversion of aromatic amino acids and 2-oxoglutarate into corresponding aromatic oxo acids and L-glutamate.</text>
</comment>
<dbReference type="CDD" id="cd00609">
    <property type="entry name" value="AAT_like"/>
    <property type="match status" value="1"/>
</dbReference>
<evidence type="ECO:0000313" key="9">
    <source>
        <dbReference type="Proteomes" id="UP000704762"/>
    </source>
</evidence>
<evidence type="ECO:0000256" key="6">
    <source>
        <dbReference type="HAMAP-Rule" id="MF_01513"/>
    </source>
</evidence>
<evidence type="ECO:0000256" key="5">
    <source>
        <dbReference type="ARBA" id="ARBA00022898"/>
    </source>
</evidence>
<keyword evidence="9" id="KW-1185">Reference proteome</keyword>
<evidence type="ECO:0000256" key="4">
    <source>
        <dbReference type="ARBA" id="ARBA00022679"/>
    </source>
</evidence>
<keyword evidence="4 6" id="KW-0808">Transferase</keyword>
<dbReference type="InterPro" id="IPR015421">
    <property type="entry name" value="PyrdxlP-dep_Trfase_major"/>
</dbReference>
<feature type="domain" description="Aminotransferase class I/classII large" evidence="7">
    <location>
        <begin position="31"/>
        <end position="347"/>
    </location>
</feature>
<dbReference type="SUPFAM" id="SSF53383">
    <property type="entry name" value="PLP-dependent transferases"/>
    <property type="match status" value="1"/>
</dbReference>
<comment type="caution">
    <text evidence="8">The sequence shown here is derived from an EMBL/GenBank/DDBJ whole genome shotgun (WGS) entry which is preliminary data.</text>
</comment>
<protein>
    <recommendedName>
        <fullName evidence="6">Aromatic amino acid aminotransferase</fullName>
        <shortName evidence="6">ArAT</shortName>
        <ecNumber evidence="6">2.6.1.57</ecNumber>
    </recommendedName>
</protein>
<sequence>MGPMVRAAVAGLPVYRPGRPAPLGPGGVSYKLSSNENPFPPLPGVIEAAEIACAQLNRYPDMGNVAMTEALSAKLAVAEDRLAFGTGSVAVLYHLLQAFCERGDEVVYAWRSFEAYPIAVQLTGATPVPVPLGPGWTHDLDALRAAVTPATKAVLLCTPNNPTGPALRHDDVLAFVAAVPDRVLVVIDEAYAEFVTDPAAVRPMEITAGHDNVVLLRTFSKAYGLAGLRVGFCVAAAPIARAVRAAALPFGVSVPAQAAVIASLAAEEALFERVGQIVAERERMVAGLSSAGFDIPAAEGNFVWLAAGPRTQSYADTFAAAGVMVRPYVSGDRWDGLRITVGEPEANDLVLLTAADLER</sequence>
<dbReference type="InterPro" id="IPR015422">
    <property type="entry name" value="PyrdxlP-dep_Trfase_small"/>
</dbReference>
<gene>
    <name evidence="6" type="primary">pat</name>
    <name evidence="8" type="ORF">JOE57_001327</name>
</gene>
<name>A0ABS2RJN7_9ACTN</name>
<dbReference type="InterPro" id="IPR004839">
    <property type="entry name" value="Aminotransferase_I/II_large"/>
</dbReference>
<evidence type="ECO:0000256" key="1">
    <source>
        <dbReference type="ARBA" id="ARBA00001933"/>
    </source>
</evidence>
<dbReference type="HAMAP" id="MF_01513">
    <property type="entry name" value="Phe_aminotrans_2"/>
    <property type="match status" value="1"/>
</dbReference>
<dbReference type="InterPro" id="IPR001917">
    <property type="entry name" value="Aminotrans_II_pyridoxalP_BS"/>
</dbReference>
<accession>A0ABS2RJN7</accession>
<dbReference type="InterPro" id="IPR005861">
    <property type="entry name" value="HisP_aminotrans"/>
</dbReference>
<dbReference type="NCBIfam" id="NF002878">
    <property type="entry name" value="PRK03321.1"/>
    <property type="match status" value="1"/>
</dbReference>
<dbReference type="InterPro" id="IPR050106">
    <property type="entry name" value="HistidinolP_aminotransfase"/>
</dbReference>
<feature type="modified residue" description="N6-(pyridoxal phosphate)lysine" evidence="6">
    <location>
        <position position="221"/>
    </location>
</feature>
<dbReference type="GO" id="GO:0004400">
    <property type="term" value="F:histidinol-phosphate transaminase activity"/>
    <property type="evidence" value="ECO:0007669"/>
    <property type="project" value="UniProtKB-EC"/>
</dbReference>
<proteinExistence type="inferred from homology"/>
<dbReference type="Gene3D" id="3.90.1150.10">
    <property type="entry name" value="Aspartate Aminotransferase, domain 1"/>
    <property type="match status" value="1"/>
</dbReference>
<evidence type="ECO:0000256" key="3">
    <source>
        <dbReference type="ARBA" id="ARBA00022576"/>
    </source>
</evidence>
<dbReference type="HAMAP" id="MF_01023">
    <property type="entry name" value="HisC_aminotrans_2"/>
    <property type="match status" value="1"/>
</dbReference>
<dbReference type="PANTHER" id="PTHR43643:SF3">
    <property type="entry name" value="HISTIDINOL-PHOSPHATE AMINOTRANSFERASE"/>
    <property type="match status" value="1"/>
</dbReference>
<dbReference type="InterPro" id="IPR015424">
    <property type="entry name" value="PyrdxlP-dep_Trfase"/>
</dbReference>
<dbReference type="RefSeq" id="WP_204916949.1">
    <property type="nucleotide sequence ID" value="NZ_BAAAQP010000008.1"/>
</dbReference>
<evidence type="ECO:0000259" key="7">
    <source>
        <dbReference type="Pfam" id="PF00155"/>
    </source>
</evidence>
<evidence type="ECO:0000313" key="8">
    <source>
        <dbReference type="EMBL" id="MBM7798406.1"/>
    </source>
</evidence>
<organism evidence="8 9">
    <name type="scientific">Microlunatus panaciterrae</name>
    <dbReference type="NCBI Taxonomy" id="400768"/>
    <lineage>
        <taxon>Bacteria</taxon>
        <taxon>Bacillati</taxon>
        <taxon>Actinomycetota</taxon>
        <taxon>Actinomycetes</taxon>
        <taxon>Propionibacteriales</taxon>
        <taxon>Propionibacteriaceae</taxon>
        <taxon>Microlunatus</taxon>
    </lineage>
</organism>
<dbReference type="PROSITE" id="PS00599">
    <property type="entry name" value="AA_TRANSFER_CLASS_2"/>
    <property type="match status" value="1"/>
</dbReference>
<dbReference type="EC" id="2.6.1.57" evidence="6"/>
<evidence type="ECO:0000256" key="2">
    <source>
        <dbReference type="ARBA" id="ARBA00011738"/>
    </source>
</evidence>
<dbReference type="InterPro" id="IPR024892">
    <property type="entry name" value="ArAT"/>
</dbReference>